<proteinExistence type="predicted"/>
<gene>
    <name evidence="1" type="ORF">LCGC14_1977990</name>
</gene>
<feature type="non-terminal residue" evidence="1">
    <location>
        <position position="1"/>
    </location>
</feature>
<organism evidence="1">
    <name type="scientific">marine sediment metagenome</name>
    <dbReference type="NCBI Taxonomy" id="412755"/>
    <lineage>
        <taxon>unclassified sequences</taxon>
        <taxon>metagenomes</taxon>
        <taxon>ecological metagenomes</taxon>
    </lineage>
</organism>
<protein>
    <submittedName>
        <fullName evidence="1">Uncharacterized protein</fullName>
    </submittedName>
</protein>
<accession>A0A0F9F9Q5</accession>
<dbReference type="AlphaFoldDB" id="A0A0F9F9Q5"/>
<evidence type="ECO:0000313" key="1">
    <source>
        <dbReference type="EMBL" id="KKL83119.1"/>
    </source>
</evidence>
<dbReference type="EMBL" id="LAZR01022077">
    <property type="protein sequence ID" value="KKL83119.1"/>
    <property type="molecule type" value="Genomic_DNA"/>
</dbReference>
<reference evidence="1" key="1">
    <citation type="journal article" date="2015" name="Nature">
        <title>Complex archaea that bridge the gap between prokaryotes and eukaryotes.</title>
        <authorList>
            <person name="Spang A."/>
            <person name="Saw J.H."/>
            <person name="Jorgensen S.L."/>
            <person name="Zaremba-Niedzwiedzka K."/>
            <person name="Martijn J."/>
            <person name="Lind A.E."/>
            <person name="van Eijk R."/>
            <person name="Schleper C."/>
            <person name="Guy L."/>
            <person name="Ettema T.J."/>
        </authorList>
    </citation>
    <scope>NUCLEOTIDE SEQUENCE</scope>
</reference>
<name>A0A0F9F9Q5_9ZZZZ</name>
<sequence>VRPHLHLNEDSVIEVTNGEIAGSIESLGLLSRMKWPVLVGLQVQKLVVKLREPAQIIDDVYNGLVDKYGDKQESGETAVIFPGDFQHRPVSAGHIQFLADRKLLMAQTVQVDADKIRLPLEIDGKPLQIEPTILIALEKLLIVE</sequence>
<comment type="caution">
    <text evidence="1">The sequence shown here is derived from an EMBL/GenBank/DDBJ whole genome shotgun (WGS) entry which is preliminary data.</text>
</comment>